<dbReference type="InterPro" id="IPR000515">
    <property type="entry name" value="MetI-like"/>
</dbReference>
<dbReference type="PANTHER" id="PTHR43163:SF6">
    <property type="entry name" value="DIPEPTIDE TRANSPORT SYSTEM PERMEASE PROTEIN DPPB-RELATED"/>
    <property type="match status" value="1"/>
</dbReference>
<gene>
    <name evidence="9" type="ORF">HYZ11_03195</name>
</gene>
<dbReference type="EMBL" id="JACPUR010000005">
    <property type="protein sequence ID" value="MBI3126592.1"/>
    <property type="molecule type" value="Genomic_DNA"/>
</dbReference>
<dbReference type="PROSITE" id="PS50928">
    <property type="entry name" value="ABC_TM1"/>
    <property type="match status" value="1"/>
</dbReference>
<proteinExistence type="inferred from homology"/>
<feature type="transmembrane region" description="Helical" evidence="7">
    <location>
        <begin position="12"/>
        <end position="30"/>
    </location>
</feature>
<feature type="transmembrane region" description="Helical" evidence="7">
    <location>
        <begin position="178"/>
        <end position="198"/>
    </location>
</feature>
<dbReference type="GO" id="GO:0055085">
    <property type="term" value="P:transmembrane transport"/>
    <property type="evidence" value="ECO:0007669"/>
    <property type="project" value="InterPro"/>
</dbReference>
<accession>A0A932HWN3</accession>
<dbReference type="SUPFAM" id="SSF161098">
    <property type="entry name" value="MetI-like"/>
    <property type="match status" value="1"/>
</dbReference>
<comment type="similarity">
    <text evidence="7">Belongs to the binding-protein-dependent transport system permease family.</text>
</comment>
<evidence type="ECO:0000256" key="2">
    <source>
        <dbReference type="ARBA" id="ARBA00022448"/>
    </source>
</evidence>
<protein>
    <submittedName>
        <fullName evidence="9">ABC transporter permease</fullName>
    </submittedName>
</protein>
<keyword evidence="6 7" id="KW-0472">Membrane</keyword>
<keyword evidence="4 7" id="KW-0812">Transmembrane</keyword>
<organism evidence="9 10">
    <name type="scientific">Tectimicrobiota bacterium</name>
    <dbReference type="NCBI Taxonomy" id="2528274"/>
    <lineage>
        <taxon>Bacteria</taxon>
        <taxon>Pseudomonadati</taxon>
        <taxon>Nitrospinota/Tectimicrobiota group</taxon>
        <taxon>Candidatus Tectimicrobiota</taxon>
    </lineage>
</organism>
<keyword evidence="5 7" id="KW-1133">Transmembrane helix</keyword>
<keyword evidence="3" id="KW-1003">Cell membrane</keyword>
<evidence type="ECO:0000256" key="5">
    <source>
        <dbReference type="ARBA" id="ARBA00022989"/>
    </source>
</evidence>
<feature type="transmembrane region" description="Helical" evidence="7">
    <location>
        <begin position="236"/>
        <end position="257"/>
    </location>
</feature>
<dbReference type="Proteomes" id="UP000782312">
    <property type="component" value="Unassembled WGS sequence"/>
</dbReference>
<dbReference type="GO" id="GO:0005886">
    <property type="term" value="C:plasma membrane"/>
    <property type="evidence" value="ECO:0007669"/>
    <property type="project" value="UniProtKB-SubCell"/>
</dbReference>
<evidence type="ECO:0000256" key="4">
    <source>
        <dbReference type="ARBA" id="ARBA00022692"/>
    </source>
</evidence>
<evidence type="ECO:0000256" key="6">
    <source>
        <dbReference type="ARBA" id="ARBA00023136"/>
    </source>
</evidence>
<dbReference type="Pfam" id="PF00528">
    <property type="entry name" value="BPD_transp_1"/>
    <property type="match status" value="1"/>
</dbReference>
<evidence type="ECO:0000256" key="7">
    <source>
        <dbReference type="RuleBase" id="RU363032"/>
    </source>
</evidence>
<comment type="caution">
    <text evidence="9">The sequence shown here is derived from an EMBL/GenBank/DDBJ whole genome shotgun (WGS) entry which is preliminary data.</text>
</comment>
<feature type="transmembrane region" description="Helical" evidence="7">
    <location>
        <begin position="99"/>
        <end position="122"/>
    </location>
</feature>
<comment type="subcellular location">
    <subcellularLocation>
        <location evidence="1 7">Cell membrane</location>
        <topology evidence="1 7">Multi-pass membrane protein</topology>
    </subcellularLocation>
</comment>
<reference evidence="9" key="1">
    <citation type="submission" date="2020-07" db="EMBL/GenBank/DDBJ databases">
        <title>Huge and variable diversity of episymbiotic CPR bacteria and DPANN archaea in groundwater ecosystems.</title>
        <authorList>
            <person name="He C.Y."/>
            <person name="Keren R."/>
            <person name="Whittaker M."/>
            <person name="Farag I.F."/>
            <person name="Doudna J."/>
            <person name="Cate J.H.D."/>
            <person name="Banfield J.F."/>
        </authorList>
    </citation>
    <scope>NUCLEOTIDE SEQUENCE</scope>
    <source>
        <strain evidence="9">NC_groundwater_763_Ag_S-0.2um_68_21</strain>
    </source>
</reference>
<dbReference type="PANTHER" id="PTHR43163">
    <property type="entry name" value="DIPEPTIDE TRANSPORT SYSTEM PERMEASE PROTEIN DPPB-RELATED"/>
    <property type="match status" value="1"/>
</dbReference>
<keyword evidence="2 7" id="KW-0813">Transport</keyword>
<feature type="transmembrane region" description="Helical" evidence="7">
    <location>
        <begin position="134"/>
        <end position="158"/>
    </location>
</feature>
<feature type="domain" description="ABC transmembrane type-1" evidence="8">
    <location>
        <begin position="95"/>
        <end position="305"/>
    </location>
</feature>
<dbReference type="InterPro" id="IPR035906">
    <property type="entry name" value="MetI-like_sf"/>
</dbReference>
<sequence>MTRYIVKRLVQMLPVLLGVTLTVFLILHLTPGDPAQVMLGPEATPESIAQLREELGLNRPIYVQYFLWLARVVQGDLGRSFAMKAPVGPLVWERFKATFILTVSGLAFSTVVGILAGLLAVMHLNSVFDRLVTALALFGVSMPVFWLGLMAILFFSLRLSWFPVSGMQDPSGGGAWDLLRHLVLPAVTMGTVSMGTVARFTRSSLLEVFGQDFIRTAKAKGVSPNAVLLRHTLRNAWIPVVTVVGLQLGYLLGGAVLTEKVFSWPGLGSLMLDAILQRDFPVIQGGVLLIAVVFVMVNLAVDVLYVYLDPRIQYED</sequence>
<evidence type="ECO:0000259" key="8">
    <source>
        <dbReference type="PROSITE" id="PS50928"/>
    </source>
</evidence>
<dbReference type="CDD" id="cd06261">
    <property type="entry name" value="TM_PBP2"/>
    <property type="match status" value="1"/>
</dbReference>
<evidence type="ECO:0000313" key="9">
    <source>
        <dbReference type="EMBL" id="MBI3126592.1"/>
    </source>
</evidence>
<evidence type="ECO:0000256" key="3">
    <source>
        <dbReference type="ARBA" id="ARBA00022475"/>
    </source>
</evidence>
<dbReference type="Pfam" id="PF19300">
    <property type="entry name" value="BPD_transp_1_N"/>
    <property type="match status" value="1"/>
</dbReference>
<dbReference type="InterPro" id="IPR045621">
    <property type="entry name" value="BPD_transp_1_N"/>
</dbReference>
<dbReference type="Gene3D" id="1.10.3720.10">
    <property type="entry name" value="MetI-like"/>
    <property type="match status" value="1"/>
</dbReference>
<feature type="transmembrane region" description="Helical" evidence="7">
    <location>
        <begin position="286"/>
        <end position="308"/>
    </location>
</feature>
<evidence type="ECO:0000256" key="1">
    <source>
        <dbReference type="ARBA" id="ARBA00004651"/>
    </source>
</evidence>
<evidence type="ECO:0000313" key="10">
    <source>
        <dbReference type="Proteomes" id="UP000782312"/>
    </source>
</evidence>
<dbReference type="AlphaFoldDB" id="A0A932HWN3"/>
<name>A0A932HWN3_UNCTE</name>